<evidence type="ECO:0000256" key="1">
    <source>
        <dbReference type="SAM" id="MobiDB-lite"/>
    </source>
</evidence>
<feature type="compositionally biased region" description="Basic and acidic residues" evidence="1">
    <location>
        <begin position="21"/>
        <end position="33"/>
    </location>
</feature>
<dbReference type="AlphaFoldDB" id="A0AAW5PDZ9"/>
<protein>
    <submittedName>
        <fullName evidence="2">Uncharacterized protein</fullName>
    </submittedName>
</protein>
<evidence type="ECO:0000313" key="3">
    <source>
        <dbReference type="Proteomes" id="UP001155110"/>
    </source>
</evidence>
<sequence length="179" mass="19977">MSDNQSDVTYCNARNKGNGDTLEKRDPAPEHAGDGYCSRMTDGGRCRMHGRSGGAPVKHGLHSALRDDLREYVEHAANMDAPGDLKGELAVLRGLLYDFLDGKEQLDEAGVKSAHKLLSELRKTSDTIHQQMMREAPTQKEVRRFTEQVGQILREYVPDEKRADALRELDRLTEGKGSL</sequence>
<gene>
    <name evidence="2" type="ORF">GGP99_003469</name>
</gene>
<feature type="region of interest" description="Disordered" evidence="1">
    <location>
        <begin position="1"/>
        <end position="35"/>
    </location>
</feature>
<accession>A0AAW5PDZ9</accession>
<comment type="caution">
    <text evidence="2">The sequence shown here is derived from an EMBL/GenBank/DDBJ whole genome shotgun (WGS) entry which is preliminary data.</text>
</comment>
<proteinExistence type="predicted"/>
<name>A0AAW5PDZ9_9BACT</name>
<organism evidence="2 3">
    <name type="scientific">Salinibacter ruber</name>
    <dbReference type="NCBI Taxonomy" id="146919"/>
    <lineage>
        <taxon>Bacteria</taxon>
        <taxon>Pseudomonadati</taxon>
        <taxon>Rhodothermota</taxon>
        <taxon>Rhodothermia</taxon>
        <taxon>Rhodothermales</taxon>
        <taxon>Salinibacteraceae</taxon>
        <taxon>Salinibacter</taxon>
    </lineage>
</organism>
<evidence type="ECO:0000313" key="2">
    <source>
        <dbReference type="EMBL" id="MCS4159477.1"/>
    </source>
</evidence>
<dbReference type="RefSeq" id="WP_259258580.1">
    <property type="nucleotide sequence ID" value="NZ_JANTZM010000032.1"/>
</dbReference>
<reference evidence="2" key="1">
    <citation type="submission" date="2022-08" db="EMBL/GenBank/DDBJ databases">
        <title>Genomic Encyclopedia of Type Strains, Phase V (KMG-V): Genome sequencing to study the core and pangenomes of soil and plant-associated prokaryotes.</title>
        <authorList>
            <person name="Whitman W."/>
        </authorList>
    </citation>
    <scope>NUCLEOTIDE SEQUENCE</scope>
    <source>
        <strain evidence="2">SP3002</strain>
    </source>
</reference>
<dbReference type="Proteomes" id="UP001155110">
    <property type="component" value="Unassembled WGS sequence"/>
</dbReference>
<dbReference type="EMBL" id="JANTZM010000032">
    <property type="protein sequence ID" value="MCS4159477.1"/>
    <property type="molecule type" value="Genomic_DNA"/>
</dbReference>